<organism evidence="12 14">
    <name type="scientific">Trichobilharzia regenti</name>
    <name type="common">Nasal bird schistosome</name>
    <dbReference type="NCBI Taxonomy" id="157069"/>
    <lineage>
        <taxon>Eukaryota</taxon>
        <taxon>Metazoa</taxon>
        <taxon>Spiralia</taxon>
        <taxon>Lophotrochozoa</taxon>
        <taxon>Platyhelminthes</taxon>
        <taxon>Trematoda</taxon>
        <taxon>Digenea</taxon>
        <taxon>Strigeidida</taxon>
        <taxon>Schistosomatoidea</taxon>
        <taxon>Schistosomatidae</taxon>
        <taxon>Trichobilharzia</taxon>
    </lineage>
</organism>
<evidence type="ECO:0000256" key="6">
    <source>
        <dbReference type="ARBA" id="ARBA00022833"/>
    </source>
</evidence>
<evidence type="ECO:0000256" key="4">
    <source>
        <dbReference type="ARBA" id="ARBA00022723"/>
    </source>
</evidence>
<evidence type="ECO:0000256" key="9">
    <source>
        <dbReference type="ARBA" id="ARBA00023315"/>
    </source>
</evidence>
<dbReference type="InterPro" id="IPR016181">
    <property type="entry name" value="Acyl_CoA_acyltransferase"/>
</dbReference>
<proteinExistence type="inferred from homology"/>
<keyword evidence="3" id="KW-0808">Transferase</keyword>
<feature type="domain" description="N-acetyltransferase ESCO zinc-finger" evidence="10">
    <location>
        <begin position="11"/>
        <end position="49"/>
    </location>
</feature>
<name>A0AA85K327_TRIRE</name>
<dbReference type="Pfam" id="PF13878">
    <property type="entry name" value="zf-C2H2_3"/>
    <property type="match status" value="1"/>
</dbReference>
<dbReference type="PANTHER" id="PTHR45884:SF2">
    <property type="entry name" value="N-ACETYLTRANSFERASE ECO"/>
    <property type="match status" value="1"/>
</dbReference>
<feature type="domain" description="N-acetyltransferase ESCO acetyl-transferase" evidence="11">
    <location>
        <begin position="205"/>
        <end position="270"/>
    </location>
</feature>
<keyword evidence="12" id="KW-1185">Reference proteome</keyword>
<evidence type="ECO:0000256" key="8">
    <source>
        <dbReference type="ARBA" id="ARBA00023306"/>
    </source>
</evidence>
<dbReference type="GO" id="GO:0007064">
    <property type="term" value="P:mitotic sister chromatid cohesion"/>
    <property type="evidence" value="ECO:0007669"/>
    <property type="project" value="TreeGrafter"/>
</dbReference>
<evidence type="ECO:0000313" key="14">
    <source>
        <dbReference type="WBParaSite" id="TREG1_67560.2"/>
    </source>
</evidence>
<sequence length="270" mass="30732">MKFTNLDRKIQLTLDCGQKSFGSTRCNQCQMIYTIGDKEDIKAHKEYHRSKLFPVVRVPRGRHEHIIQENFDGSRIVELLTDGRLGQSFYEKIASLMSHDLGYDRPSADTKSFSSNETGTSLQFDWRVFVYIIDRTQQVVGCCVVEELTEKKISAKGYKLNRLVGGRETLLSWSVQSVDKNRTNHNNSVPSYPDVSSPTDLNGPICGVRRLWVEQKHRRKKIATGLLDAVLRNLIYSFPLSRAQVAFAEPTANGADFAVSYVGREDFLLY</sequence>
<accession>A0AA85K327</accession>
<keyword evidence="8" id="KW-0131">Cell cycle</keyword>
<comment type="similarity">
    <text evidence="2">Belongs to the acetyltransferase family. ECO subfamily.</text>
</comment>
<evidence type="ECO:0000256" key="2">
    <source>
        <dbReference type="ARBA" id="ARBA00005816"/>
    </source>
</evidence>
<reference evidence="13 14" key="2">
    <citation type="submission" date="2023-11" db="UniProtKB">
        <authorList>
            <consortium name="WormBaseParasite"/>
        </authorList>
    </citation>
    <scope>IDENTIFICATION</scope>
</reference>
<keyword evidence="4" id="KW-0479">Metal-binding</keyword>
<evidence type="ECO:0000256" key="3">
    <source>
        <dbReference type="ARBA" id="ARBA00022679"/>
    </source>
</evidence>
<dbReference type="SUPFAM" id="SSF55729">
    <property type="entry name" value="Acyl-CoA N-acyltransferases (Nat)"/>
    <property type="match status" value="1"/>
</dbReference>
<evidence type="ECO:0000259" key="10">
    <source>
        <dbReference type="Pfam" id="PF13878"/>
    </source>
</evidence>
<dbReference type="InterPro" id="IPR028009">
    <property type="entry name" value="ESCO_Acetyltransf_dom"/>
</dbReference>
<dbReference type="WBParaSite" id="TREG1_67560.2">
    <property type="protein sequence ID" value="TREG1_67560.2"/>
    <property type="gene ID" value="TREG1_67560"/>
</dbReference>
<keyword evidence="9" id="KW-0012">Acyltransferase</keyword>
<dbReference type="Pfam" id="PF13880">
    <property type="entry name" value="Acetyltransf_13"/>
    <property type="match status" value="1"/>
</dbReference>
<dbReference type="GO" id="GO:0005634">
    <property type="term" value="C:nucleus"/>
    <property type="evidence" value="ECO:0007669"/>
    <property type="project" value="UniProtKB-SubCell"/>
</dbReference>
<reference evidence="12" key="1">
    <citation type="submission" date="2022-06" db="EMBL/GenBank/DDBJ databases">
        <authorList>
            <person name="Berger JAMES D."/>
            <person name="Berger JAMES D."/>
        </authorList>
    </citation>
    <scope>NUCLEOTIDE SEQUENCE [LARGE SCALE GENOMIC DNA]</scope>
</reference>
<evidence type="ECO:0000256" key="7">
    <source>
        <dbReference type="ARBA" id="ARBA00023242"/>
    </source>
</evidence>
<dbReference type="PANTHER" id="PTHR45884">
    <property type="entry name" value="N-ACETYLTRANSFERASE ECO"/>
    <property type="match status" value="1"/>
</dbReference>
<protein>
    <submittedName>
        <fullName evidence="13 14">N-acetyltransferase ESCO1</fullName>
    </submittedName>
</protein>
<dbReference type="GO" id="GO:0061733">
    <property type="term" value="F:protein-lysine-acetyltransferase activity"/>
    <property type="evidence" value="ECO:0007669"/>
    <property type="project" value="TreeGrafter"/>
</dbReference>
<dbReference type="AlphaFoldDB" id="A0AA85K327"/>
<keyword evidence="5" id="KW-0863">Zinc-finger</keyword>
<keyword evidence="6" id="KW-0862">Zinc</keyword>
<dbReference type="GO" id="GO:0000785">
    <property type="term" value="C:chromatin"/>
    <property type="evidence" value="ECO:0007669"/>
    <property type="project" value="TreeGrafter"/>
</dbReference>
<evidence type="ECO:0000259" key="11">
    <source>
        <dbReference type="Pfam" id="PF13880"/>
    </source>
</evidence>
<dbReference type="InterPro" id="IPR028005">
    <property type="entry name" value="AcTrfase_ESCO_Znf_dom"/>
</dbReference>
<evidence type="ECO:0000313" key="12">
    <source>
        <dbReference type="Proteomes" id="UP000050795"/>
    </source>
</evidence>
<evidence type="ECO:0000313" key="13">
    <source>
        <dbReference type="WBParaSite" id="TREG1_67560.1"/>
    </source>
</evidence>
<dbReference type="Proteomes" id="UP000050795">
    <property type="component" value="Unassembled WGS sequence"/>
</dbReference>
<keyword evidence="7" id="KW-0539">Nucleus</keyword>
<evidence type="ECO:0000256" key="1">
    <source>
        <dbReference type="ARBA" id="ARBA00004123"/>
    </source>
</evidence>
<evidence type="ECO:0000256" key="5">
    <source>
        <dbReference type="ARBA" id="ARBA00022771"/>
    </source>
</evidence>
<comment type="subcellular location">
    <subcellularLocation>
        <location evidence="1">Nucleus</location>
    </subcellularLocation>
</comment>
<dbReference type="WBParaSite" id="TREG1_67560.1">
    <property type="protein sequence ID" value="TREG1_67560.1"/>
    <property type="gene ID" value="TREG1_67560"/>
</dbReference>
<dbReference type="GO" id="GO:0008270">
    <property type="term" value="F:zinc ion binding"/>
    <property type="evidence" value="ECO:0007669"/>
    <property type="project" value="UniProtKB-KW"/>
</dbReference>